<dbReference type="InterPro" id="IPR002641">
    <property type="entry name" value="PNPLA_dom"/>
</dbReference>
<feature type="active site" description="Proton acceptor" evidence="2">
    <location>
        <position position="673"/>
    </location>
</feature>
<dbReference type="SUPFAM" id="SSF52151">
    <property type="entry name" value="FabD/lysophospholipase-like"/>
    <property type="match status" value="1"/>
</dbReference>
<keyword evidence="2" id="KW-0378">Hydrolase</keyword>
<dbReference type="GO" id="GO:0016020">
    <property type="term" value="C:membrane"/>
    <property type="evidence" value="ECO:0007669"/>
    <property type="project" value="TreeGrafter"/>
</dbReference>
<dbReference type="EMBL" id="CAJHNH020000860">
    <property type="protein sequence ID" value="CAG5120229.1"/>
    <property type="molecule type" value="Genomic_DNA"/>
</dbReference>
<protein>
    <recommendedName>
        <fullName evidence="4">PNPLA domain-containing protein</fullName>
    </recommendedName>
</protein>
<feature type="compositionally biased region" description="Basic and acidic residues" evidence="3">
    <location>
        <begin position="452"/>
        <end position="461"/>
    </location>
</feature>
<dbReference type="Gene3D" id="3.40.1090.10">
    <property type="entry name" value="Cytosolic phospholipase A2 catalytic domain"/>
    <property type="match status" value="1"/>
</dbReference>
<keyword evidence="2" id="KW-0442">Lipid degradation</keyword>
<feature type="short sequence motif" description="GXGXXG" evidence="2">
    <location>
        <begin position="520"/>
        <end position="525"/>
    </location>
</feature>
<evidence type="ECO:0000256" key="1">
    <source>
        <dbReference type="ARBA" id="ARBA00023098"/>
    </source>
</evidence>
<dbReference type="PROSITE" id="PS51635">
    <property type="entry name" value="PNPLA"/>
    <property type="match status" value="1"/>
</dbReference>
<dbReference type="GO" id="GO:0005811">
    <property type="term" value="C:lipid droplet"/>
    <property type="evidence" value="ECO:0007669"/>
    <property type="project" value="TreeGrafter"/>
</dbReference>
<accession>A0A8S3YTE0</accession>
<feature type="short sequence motif" description="DGA/G" evidence="2">
    <location>
        <begin position="673"/>
        <end position="675"/>
    </location>
</feature>
<evidence type="ECO:0000256" key="2">
    <source>
        <dbReference type="PROSITE-ProRule" id="PRU01161"/>
    </source>
</evidence>
<feature type="region of interest" description="Disordered" evidence="3">
    <location>
        <begin position="374"/>
        <end position="486"/>
    </location>
</feature>
<dbReference type="InterPro" id="IPR033562">
    <property type="entry name" value="PLPL"/>
</dbReference>
<evidence type="ECO:0000313" key="6">
    <source>
        <dbReference type="Proteomes" id="UP000678393"/>
    </source>
</evidence>
<dbReference type="GO" id="GO:0019433">
    <property type="term" value="P:triglyceride catabolic process"/>
    <property type="evidence" value="ECO:0007669"/>
    <property type="project" value="TreeGrafter"/>
</dbReference>
<feature type="active site" description="Nucleophile" evidence="2">
    <location>
        <position position="553"/>
    </location>
</feature>
<feature type="domain" description="PNPLA" evidence="4">
    <location>
        <begin position="516"/>
        <end position="686"/>
    </location>
</feature>
<feature type="compositionally biased region" description="Polar residues" evidence="3">
    <location>
        <begin position="442"/>
        <end position="451"/>
    </location>
</feature>
<dbReference type="Pfam" id="PF01734">
    <property type="entry name" value="Patatin"/>
    <property type="match status" value="1"/>
</dbReference>
<dbReference type="PANTHER" id="PTHR12406">
    <property type="entry name" value="CALCIUM-INDEPENDENT PHOSPHOLIPASE A2 IPLA2 -RELATED"/>
    <property type="match status" value="1"/>
</dbReference>
<sequence length="782" mass="86840">MTLEKVVIPPAPSTRNNIVTNLLFAEKKIPNLLIAEKKIPNLLIAERKVHLSIKPARQVASSHCRSEQKNSELVHKNIHNKNSSAAGTVHNNQLLRSHKSDTQILVREARQATTPTAVVVVKTSHIQSAHCPYTCPRNKRHEIPPPMPRSGGQSSRSSAIKRAETKEPNSDGNSRILQTETSLSGVDVESSVKGRQTRSADGRPRKSTTSCSFFYFIRRKKEKSSRSSSPDIKDKKSNPQNNRARWSISCSSAQSEKKSERTPSPSHKNRRPSGQSQVSSRLPLTPLSSNPSLSITSPSVPLLDSTSSPVSKKRPQYTSRSRPKHRRDRRRHRTSKRASQTQPEDSLKLEDLPPHPSLFRKTIVTISSEPDTEYLIPRASSNRTDNSHENSSSKITCTNSDANSRSRKNSKAESSVVVKSVATTSSGSGPRKESQKEESRQNLKLKSQHSASKTDIEEDSHCLTTSSSEAHSNKFRSHSLPSLRGDHYQTDVDTRVITDAEDFEFNPSDMLGPLNLSLCGCGFLGMYHLGAISVLTLRGPTFVDRLEKIAGASAGALMAAVLVTAPDKIEESAEHIHNLAKEIRKKPLGALTPGYNFTRSLRYMVEDILPEDAHEVAKGKLFVSLTNAETKENELMSDFESRDELIDALVASCYIPVYAGIKLPMLRGQKYIDGGLSDNLPKFDTGRTITVSPFDGKSDIGPRVGQEIEKKAHFINVHNQDIQVNLNNIKKGVHAFFPPKRQMLQEYFERGRRDASRFLIREGLYEVTLTSQTKAVLYESSV</sequence>
<gene>
    <name evidence="5" type="ORF">CUNI_LOCUS5787</name>
</gene>
<organism evidence="5 6">
    <name type="scientific">Candidula unifasciata</name>
    <dbReference type="NCBI Taxonomy" id="100452"/>
    <lineage>
        <taxon>Eukaryota</taxon>
        <taxon>Metazoa</taxon>
        <taxon>Spiralia</taxon>
        <taxon>Lophotrochozoa</taxon>
        <taxon>Mollusca</taxon>
        <taxon>Gastropoda</taxon>
        <taxon>Heterobranchia</taxon>
        <taxon>Euthyneura</taxon>
        <taxon>Panpulmonata</taxon>
        <taxon>Eupulmonata</taxon>
        <taxon>Stylommatophora</taxon>
        <taxon>Helicina</taxon>
        <taxon>Helicoidea</taxon>
        <taxon>Geomitridae</taxon>
        <taxon>Candidula</taxon>
    </lineage>
</organism>
<comment type="caution">
    <text evidence="5">The sequence shown here is derived from an EMBL/GenBank/DDBJ whole genome shotgun (WGS) entry which is preliminary data.</text>
</comment>
<evidence type="ECO:0000259" key="4">
    <source>
        <dbReference type="PROSITE" id="PS51635"/>
    </source>
</evidence>
<dbReference type="GO" id="GO:0055088">
    <property type="term" value="P:lipid homeostasis"/>
    <property type="evidence" value="ECO:0007669"/>
    <property type="project" value="TreeGrafter"/>
</dbReference>
<feature type="compositionally biased region" description="Polar residues" evidence="3">
    <location>
        <begin position="379"/>
        <end position="403"/>
    </location>
</feature>
<feature type="compositionally biased region" description="Polar residues" evidence="3">
    <location>
        <begin position="238"/>
        <end position="254"/>
    </location>
</feature>
<feature type="compositionally biased region" description="Basic residues" evidence="3">
    <location>
        <begin position="311"/>
        <end position="336"/>
    </location>
</feature>
<feature type="compositionally biased region" description="Low complexity" evidence="3">
    <location>
        <begin position="412"/>
        <end position="429"/>
    </location>
</feature>
<dbReference type="InterPro" id="IPR016035">
    <property type="entry name" value="Acyl_Trfase/lysoPLipase"/>
</dbReference>
<evidence type="ECO:0000313" key="5">
    <source>
        <dbReference type="EMBL" id="CAG5120229.1"/>
    </source>
</evidence>
<evidence type="ECO:0000256" key="3">
    <source>
        <dbReference type="SAM" id="MobiDB-lite"/>
    </source>
</evidence>
<feature type="region of interest" description="Disordered" evidence="3">
    <location>
        <begin position="222"/>
        <end position="355"/>
    </location>
</feature>
<dbReference type="GO" id="GO:0004806">
    <property type="term" value="F:triacylglycerol lipase activity"/>
    <property type="evidence" value="ECO:0007669"/>
    <property type="project" value="TreeGrafter"/>
</dbReference>
<feature type="short sequence motif" description="GXSXG" evidence="2">
    <location>
        <begin position="551"/>
        <end position="555"/>
    </location>
</feature>
<keyword evidence="1 2" id="KW-0443">Lipid metabolism</keyword>
<keyword evidence="6" id="KW-1185">Reference proteome</keyword>
<feature type="region of interest" description="Disordered" evidence="3">
    <location>
        <begin position="130"/>
        <end position="207"/>
    </location>
</feature>
<dbReference type="GO" id="GO:0005737">
    <property type="term" value="C:cytoplasm"/>
    <property type="evidence" value="ECO:0007669"/>
    <property type="project" value="TreeGrafter"/>
</dbReference>
<feature type="compositionally biased region" description="Low complexity" evidence="3">
    <location>
        <begin position="279"/>
        <end position="299"/>
    </location>
</feature>
<feature type="compositionally biased region" description="Polar residues" evidence="3">
    <location>
        <begin position="262"/>
        <end position="278"/>
    </location>
</feature>
<dbReference type="Proteomes" id="UP000678393">
    <property type="component" value="Unassembled WGS sequence"/>
</dbReference>
<name>A0A8S3YTE0_9EUPU</name>
<reference evidence="5" key="1">
    <citation type="submission" date="2021-04" db="EMBL/GenBank/DDBJ databases">
        <authorList>
            <consortium name="Molecular Ecology Group"/>
        </authorList>
    </citation>
    <scope>NUCLEOTIDE SEQUENCE</scope>
</reference>
<dbReference type="OrthoDB" id="197155at2759"/>
<feature type="compositionally biased region" description="Basic and acidic residues" evidence="3">
    <location>
        <begin position="430"/>
        <end position="441"/>
    </location>
</feature>
<dbReference type="AlphaFoldDB" id="A0A8S3YTE0"/>
<dbReference type="PANTHER" id="PTHR12406:SF7">
    <property type="entry name" value="PATATIN-LIKE PHOSPHOLIPASE DOMAIN-CONTAINING PROTEIN 4"/>
    <property type="match status" value="1"/>
</dbReference>
<proteinExistence type="predicted"/>
<feature type="compositionally biased region" description="Polar residues" evidence="3">
    <location>
        <begin position="170"/>
        <end position="184"/>
    </location>
</feature>